<dbReference type="Proteomes" id="UP000183050">
    <property type="component" value="Plasmid unnamed2"/>
</dbReference>
<dbReference type="EMBL" id="CP018230">
    <property type="protein sequence ID" value="API56559.1"/>
    <property type="molecule type" value="Genomic_DNA"/>
</dbReference>
<evidence type="ECO:0000313" key="2">
    <source>
        <dbReference type="EMBL" id="API56559.1"/>
    </source>
</evidence>
<evidence type="ECO:0000256" key="1">
    <source>
        <dbReference type="SAM" id="MobiDB-lite"/>
    </source>
</evidence>
<keyword evidence="2" id="KW-0614">Plasmid</keyword>
<organism evidence="3">
    <name type="scientific">Rhizobium leguminosarum</name>
    <dbReference type="NCBI Taxonomy" id="384"/>
    <lineage>
        <taxon>Bacteria</taxon>
        <taxon>Pseudomonadati</taxon>
        <taxon>Pseudomonadota</taxon>
        <taxon>Alphaproteobacteria</taxon>
        <taxon>Hyphomicrobiales</taxon>
        <taxon>Rhizobiaceae</taxon>
        <taxon>Rhizobium/Agrobacterium group</taxon>
        <taxon>Rhizobium</taxon>
    </lineage>
</organism>
<protein>
    <submittedName>
        <fullName evidence="3">Uncharacterized protein</fullName>
    </submittedName>
</protein>
<dbReference type="EMBL" id="LVYU01000035">
    <property type="protein sequence ID" value="KZB02596.1"/>
    <property type="molecule type" value="Genomic_DNA"/>
</dbReference>
<dbReference type="AlphaFoldDB" id="A0A154IQD1"/>
<feature type="compositionally biased region" description="Basic and acidic residues" evidence="1">
    <location>
        <begin position="77"/>
        <end position="89"/>
    </location>
</feature>
<reference evidence="3" key="1">
    <citation type="submission" date="2016-03" db="EMBL/GenBank/DDBJ databases">
        <title>Microsymbionts genomes from the relict species Vavilovia formosa.</title>
        <authorList>
            <person name="Chirak E."/>
            <person name="Kimeklis A."/>
            <person name="Kopat V."/>
            <person name="Andronov E."/>
        </authorList>
    </citation>
    <scope>NUCLEOTIDE SEQUENCE [LARGE SCALE GENOMIC DNA]</scope>
    <source>
        <strain evidence="3">Vaf12</strain>
    </source>
</reference>
<name>A0A154IQD1_RHILE</name>
<geneLocation type="plasmid" evidence="2">
    <name>unnamed2</name>
</geneLocation>
<feature type="region of interest" description="Disordered" evidence="1">
    <location>
        <begin position="63"/>
        <end position="89"/>
    </location>
</feature>
<evidence type="ECO:0000313" key="3">
    <source>
        <dbReference type="EMBL" id="KZB02596.1"/>
    </source>
</evidence>
<evidence type="ECO:0000313" key="4">
    <source>
        <dbReference type="Proteomes" id="UP000183050"/>
    </source>
</evidence>
<gene>
    <name evidence="3" type="ORF">A4A59_08720</name>
    <name evidence="2" type="ORF">BMW22_34400</name>
</gene>
<sequence>MYDKFGVNRFVGARLRRRKARKSTKENLGIDRRISGDDDAIIQAMIASGRSWRDPAVLSAKTKKPAAGGGAAGFRKKPNDSWEEECCHSTDDPGRRMGRLYIKGMREEVHRFDRNNHTYFLLS</sequence>
<reference evidence="2 4" key="2">
    <citation type="submission" date="2016-11" db="EMBL/GenBank/DDBJ databases">
        <title>Rhizobium leguminosarum bv. viciae strain Vaf12 isolated from Vavilovia formosa root nodules from Russia, Dagestan.</title>
        <authorList>
            <person name="Kimeklis A."/>
        </authorList>
    </citation>
    <scope>NUCLEOTIDE SEQUENCE [LARGE SCALE GENOMIC DNA]</scope>
    <source>
        <strain evidence="2 4">Vaf-108</strain>
        <plasmid evidence="4">Plasmid unnamed2</plasmid>
        <plasmid evidence="2">unnamed2</plasmid>
    </source>
</reference>
<accession>A0A154IQD1</accession>
<dbReference type="RefSeq" id="WP_072642031.1">
    <property type="nucleotide sequence ID" value="NZ_CP018230.1"/>
</dbReference>
<proteinExistence type="predicted"/>